<dbReference type="EMBL" id="CP136864">
    <property type="protein sequence ID" value="WOJ92277.1"/>
    <property type="molecule type" value="Genomic_DNA"/>
</dbReference>
<sequence length="385" mass="43127">MTARNIRTLFSLSSAHDAVSTRGKPLQKCWLLLTVMMLSLGAQLSNAQGYRLFTVADDLHWPWSVARLPDNTFLITEREGRLIHLDHNGNRQVVEGTPETVFAGQGGYFDIVLHPRFENNHLIYLSYADGYENANGTAIFRARFEGGKLSDGQRILRVEPDKTTPQHYGARMLFLEDETLLITTGDGFEHREQAQSRLSELGKVLRIEDDGSPAGLLNAEGEPGRIWTLGHRNPQGLTVDPNTGSIYLHEHGPRGGDELNLIEGGKNYGWPAVTHGVDYSGAYVSPFKSAPGFKDPLWTWVPSIAPSGMAWYDGSRFPAWRDSLFIGALVDQEVRRLEIRNGKVIKEESLFKELDSRIRDIRVFGDEIYLLTDSEHGALIQVLNQ</sequence>
<dbReference type="EC" id="1.1.5.-" evidence="2"/>
<dbReference type="SUPFAM" id="SSF50952">
    <property type="entry name" value="Soluble quinoprotein glucose dehydrogenase"/>
    <property type="match status" value="1"/>
</dbReference>
<evidence type="ECO:0000259" key="1">
    <source>
        <dbReference type="Pfam" id="PF07995"/>
    </source>
</evidence>
<organism evidence="2 3">
    <name type="scientific">Congregibacter variabilis</name>
    <dbReference type="NCBI Taxonomy" id="3081200"/>
    <lineage>
        <taxon>Bacteria</taxon>
        <taxon>Pseudomonadati</taxon>
        <taxon>Pseudomonadota</taxon>
        <taxon>Gammaproteobacteria</taxon>
        <taxon>Cellvibrionales</taxon>
        <taxon>Halieaceae</taxon>
        <taxon>Congregibacter</taxon>
    </lineage>
</organism>
<dbReference type="GO" id="GO:0016491">
    <property type="term" value="F:oxidoreductase activity"/>
    <property type="evidence" value="ECO:0007669"/>
    <property type="project" value="UniProtKB-KW"/>
</dbReference>
<dbReference type="InterPro" id="IPR011042">
    <property type="entry name" value="6-blade_b-propeller_TolB-like"/>
</dbReference>
<proteinExistence type="predicted"/>
<dbReference type="PANTHER" id="PTHR19328">
    <property type="entry name" value="HEDGEHOG-INTERACTING PROTEIN"/>
    <property type="match status" value="1"/>
</dbReference>
<dbReference type="InterPro" id="IPR011041">
    <property type="entry name" value="Quinoprot_gluc/sorb_DH_b-prop"/>
</dbReference>
<dbReference type="Pfam" id="PF07995">
    <property type="entry name" value="GSDH"/>
    <property type="match status" value="1"/>
</dbReference>
<name>A0ABZ0HYF5_9GAMM</name>
<reference evidence="2 3" key="1">
    <citation type="submission" date="2023-10" db="EMBL/GenBank/DDBJ databases">
        <title>Two novel species belonging to the OM43/NOR5 clade.</title>
        <authorList>
            <person name="Park M."/>
        </authorList>
    </citation>
    <scope>NUCLEOTIDE SEQUENCE [LARGE SCALE GENOMIC DNA]</scope>
    <source>
        <strain evidence="2 3">IMCC43200</strain>
    </source>
</reference>
<gene>
    <name evidence="2" type="ORF">R0135_10820</name>
</gene>
<keyword evidence="3" id="KW-1185">Reference proteome</keyword>
<protein>
    <submittedName>
        <fullName evidence="2">PQQ-dependent sugar dehydrogenase</fullName>
        <ecNumber evidence="2">1.1.5.-</ecNumber>
    </submittedName>
</protein>
<dbReference type="InterPro" id="IPR012938">
    <property type="entry name" value="Glc/Sorbosone_DH"/>
</dbReference>
<feature type="domain" description="Glucose/Sorbosone dehydrogenase" evidence="1">
    <location>
        <begin position="60"/>
        <end position="380"/>
    </location>
</feature>
<keyword evidence="2" id="KW-0560">Oxidoreductase</keyword>
<dbReference type="Gene3D" id="2.120.10.30">
    <property type="entry name" value="TolB, C-terminal domain"/>
    <property type="match status" value="1"/>
</dbReference>
<accession>A0ABZ0HYF5</accession>
<evidence type="ECO:0000313" key="3">
    <source>
        <dbReference type="Proteomes" id="UP001626537"/>
    </source>
</evidence>
<dbReference type="PANTHER" id="PTHR19328:SF75">
    <property type="entry name" value="ALDOSE SUGAR DEHYDROGENASE YLII"/>
    <property type="match status" value="1"/>
</dbReference>
<dbReference type="Proteomes" id="UP001626537">
    <property type="component" value="Chromosome"/>
</dbReference>
<dbReference type="RefSeq" id="WP_407346860.1">
    <property type="nucleotide sequence ID" value="NZ_CP136864.1"/>
</dbReference>
<evidence type="ECO:0000313" key="2">
    <source>
        <dbReference type="EMBL" id="WOJ92277.1"/>
    </source>
</evidence>